<keyword evidence="2" id="KW-0472">Membrane</keyword>
<sequence>MQSSARHLLLILGSVMTIFGVLLFFFIQDQQRFRIIGGLMFIAGAIMISRGIKNPQQNKNRKPDIRKRYKAEKKKESSNEVH</sequence>
<evidence type="ECO:0000313" key="3">
    <source>
        <dbReference type="EMBL" id="CAG5084202.1"/>
    </source>
</evidence>
<feature type="region of interest" description="Disordered" evidence="1">
    <location>
        <begin position="53"/>
        <end position="82"/>
    </location>
</feature>
<accession>A0A916NIK7</accession>
<protein>
    <submittedName>
        <fullName evidence="3">Uncharacterized protein</fullName>
    </submittedName>
</protein>
<feature type="transmembrane region" description="Helical" evidence="2">
    <location>
        <begin position="7"/>
        <end position="27"/>
    </location>
</feature>
<dbReference type="KEGG" id="ptan:CRYO30217_02404"/>
<keyword evidence="2" id="KW-1133">Transmembrane helix</keyword>
<evidence type="ECO:0000313" key="4">
    <source>
        <dbReference type="Proteomes" id="UP000683507"/>
    </source>
</evidence>
<keyword evidence="2" id="KW-0812">Transmembrane</keyword>
<feature type="compositionally biased region" description="Basic and acidic residues" evidence="1">
    <location>
        <begin position="73"/>
        <end position="82"/>
    </location>
</feature>
<organism evidence="3 4">
    <name type="scientific">Parvicella tangerina</name>
    <dbReference type="NCBI Taxonomy" id="2829795"/>
    <lineage>
        <taxon>Bacteria</taxon>
        <taxon>Pseudomonadati</taxon>
        <taxon>Bacteroidota</taxon>
        <taxon>Flavobacteriia</taxon>
        <taxon>Flavobacteriales</taxon>
        <taxon>Parvicellaceae</taxon>
        <taxon>Parvicella</taxon>
    </lineage>
</organism>
<dbReference type="Proteomes" id="UP000683507">
    <property type="component" value="Chromosome"/>
</dbReference>
<keyword evidence="4" id="KW-1185">Reference proteome</keyword>
<evidence type="ECO:0000256" key="2">
    <source>
        <dbReference type="SAM" id="Phobius"/>
    </source>
</evidence>
<dbReference type="EMBL" id="OU015584">
    <property type="protein sequence ID" value="CAG5084202.1"/>
    <property type="molecule type" value="Genomic_DNA"/>
</dbReference>
<proteinExistence type="predicted"/>
<reference evidence="3" key="1">
    <citation type="submission" date="2021-04" db="EMBL/GenBank/DDBJ databases">
        <authorList>
            <person name="Rodrigo-Torres L."/>
            <person name="Arahal R. D."/>
            <person name="Lucena T."/>
        </authorList>
    </citation>
    <scope>NUCLEOTIDE SEQUENCE</scope>
    <source>
        <strain evidence="3">AS29M-1</strain>
    </source>
</reference>
<gene>
    <name evidence="3" type="ORF">CRYO30217_02404</name>
</gene>
<name>A0A916NIK7_9FLAO</name>
<dbReference type="AlphaFoldDB" id="A0A916NIK7"/>
<feature type="transmembrane region" description="Helical" evidence="2">
    <location>
        <begin position="33"/>
        <end position="52"/>
    </location>
</feature>
<evidence type="ECO:0000256" key="1">
    <source>
        <dbReference type="SAM" id="MobiDB-lite"/>
    </source>
</evidence>